<name>A0A392M6H2_9FABA</name>
<sequence>MTLSLTVTYHKLLLLTWLSGSKVFSGSKKLVSSFWPFSGSNVLIQSLSSSLASYLV</sequence>
<feature type="signal peptide" evidence="1">
    <location>
        <begin position="1"/>
        <end position="21"/>
    </location>
</feature>
<organism evidence="2 3">
    <name type="scientific">Trifolium medium</name>
    <dbReference type="NCBI Taxonomy" id="97028"/>
    <lineage>
        <taxon>Eukaryota</taxon>
        <taxon>Viridiplantae</taxon>
        <taxon>Streptophyta</taxon>
        <taxon>Embryophyta</taxon>
        <taxon>Tracheophyta</taxon>
        <taxon>Spermatophyta</taxon>
        <taxon>Magnoliopsida</taxon>
        <taxon>eudicotyledons</taxon>
        <taxon>Gunneridae</taxon>
        <taxon>Pentapetalae</taxon>
        <taxon>rosids</taxon>
        <taxon>fabids</taxon>
        <taxon>Fabales</taxon>
        <taxon>Fabaceae</taxon>
        <taxon>Papilionoideae</taxon>
        <taxon>50 kb inversion clade</taxon>
        <taxon>NPAAA clade</taxon>
        <taxon>Hologalegina</taxon>
        <taxon>IRL clade</taxon>
        <taxon>Trifolieae</taxon>
        <taxon>Trifolium</taxon>
    </lineage>
</organism>
<protein>
    <submittedName>
        <fullName evidence="2">Uncharacterized protein</fullName>
    </submittedName>
</protein>
<keyword evidence="3" id="KW-1185">Reference proteome</keyword>
<reference evidence="2 3" key="1">
    <citation type="journal article" date="2018" name="Front. Plant Sci.">
        <title>Red Clover (Trifolium pratense) and Zigzag Clover (T. medium) - A Picture of Genomic Similarities and Differences.</title>
        <authorList>
            <person name="Dluhosova J."/>
            <person name="Istvanek J."/>
            <person name="Nedelnik J."/>
            <person name="Repkova J."/>
        </authorList>
    </citation>
    <scope>NUCLEOTIDE SEQUENCE [LARGE SCALE GENOMIC DNA]</scope>
    <source>
        <strain evidence="3">cv. 10/8</strain>
        <tissue evidence="2">Leaf</tissue>
    </source>
</reference>
<dbReference type="EMBL" id="LXQA010004547">
    <property type="protein sequence ID" value="MCH83030.1"/>
    <property type="molecule type" value="Genomic_DNA"/>
</dbReference>
<gene>
    <name evidence="2" type="ORF">A2U01_0003844</name>
</gene>
<comment type="caution">
    <text evidence="2">The sequence shown here is derived from an EMBL/GenBank/DDBJ whole genome shotgun (WGS) entry which is preliminary data.</text>
</comment>
<feature type="chain" id="PRO_5017363164" evidence="1">
    <location>
        <begin position="22"/>
        <end position="56"/>
    </location>
</feature>
<evidence type="ECO:0000313" key="2">
    <source>
        <dbReference type="EMBL" id="MCH83030.1"/>
    </source>
</evidence>
<dbReference type="AlphaFoldDB" id="A0A392M6H2"/>
<accession>A0A392M6H2</accession>
<dbReference type="Proteomes" id="UP000265520">
    <property type="component" value="Unassembled WGS sequence"/>
</dbReference>
<proteinExistence type="predicted"/>
<keyword evidence="1" id="KW-0732">Signal</keyword>
<evidence type="ECO:0000313" key="3">
    <source>
        <dbReference type="Proteomes" id="UP000265520"/>
    </source>
</evidence>
<evidence type="ECO:0000256" key="1">
    <source>
        <dbReference type="SAM" id="SignalP"/>
    </source>
</evidence>